<dbReference type="InterPro" id="IPR046953">
    <property type="entry name" value="Spore_GerAC-like_C"/>
</dbReference>
<dbReference type="AlphaFoldDB" id="A0A0D7WYX6"/>
<dbReference type="GO" id="GO:0009847">
    <property type="term" value="P:spore germination"/>
    <property type="evidence" value="ECO:0007669"/>
    <property type="project" value="InterPro"/>
</dbReference>
<evidence type="ECO:0000313" key="11">
    <source>
        <dbReference type="EMBL" id="KJD44391.1"/>
    </source>
</evidence>
<keyword evidence="4 8" id="KW-0732">Signal</keyword>
<evidence type="ECO:0000313" key="12">
    <source>
        <dbReference type="Proteomes" id="UP000032534"/>
    </source>
</evidence>
<dbReference type="OrthoDB" id="2370124at2"/>
<evidence type="ECO:0000256" key="8">
    <source>
        <dbReference type="SAM" id="SignalP"/>
    </source>
</evidence>
<dbReference type="NCBIfam" id="TIGR02887">
    <property type="entry name" value="spore_ger_x_C"/>
    <property type="match status" value="1"/>
</dbReference>
<evidence type="ECO:0000259" key="10">
    <source>
        <dbReference type="Pfam" id="PF25198"/>
    </source>
</evidence>
<organism evidence="11 12">
    <name type="scientific">Paenibacillus terrae</name>
    <dbReference type="NCBI Taxonomy" id="159743"/>
    <lineage>
        <taxon>Bacteria</taxon>
        <taxon>Bacillati</taxon>
        <taxon>Bacillota</taxon>
        <taxon>Bacilli</taxon>
        <taxon>Bacillales</taxon>
        <taxon>Paenibacillaceae</taxon>
        <taxon>Paenibacillus</taxon>
    </lineage>
</organism>
<sequence length="373" mass="42032">MKKKRRALGMLALLIFMTGCWDQDSLKDARLANASAYDLTPEGILLQTLEIVDDSGNNQGKSTNEIHSGTGNSVRQSTDKIRAKVTGDIRYFKYGVTLYGTSLAQKDLYPYLDVLYREPDHPTSHVKVAIVEGSAGELMNKKSVGSLLIGEFITKKIRSLEEMCVFPEVTLETLLPPMLDPGQDFVLPYLSKDGEDIVARGIALFHGQRFTGTLNDEQGVLYVLMTGKWKDTARFVKRVHSGPASDLQNFITYQAHIRNIKRQLIVKVGRDGQIDVYLNLKLPVDVVEYARDHLQDKENVMRLNRQLSEIMTQDAEGIIRMLQKSGCDAFGIGRQLIAHHPTMWKSLEWNKEYPNVRFHPQITVNIVGNGILN</sequence>
<dbReference type="PATRIC" id="fig|159743.3.peg.3848"/>
<dbReference type="PANTHER" id="PTHR35789:SF1">
    <property type="entry name" value="SPORE GERMINATION PROTEIN B3"/>
    <property type="match status" value="1"/>
</dbReference>
<reference evidence="11 12" key="1">
    <citation type="submission" date="2014-11" db="EMBL/GenBank/DDBJ databases">
        <title>Draft Genome Sequences of Paenibacillus polymyxa NRRL B-30509 and Paenibacillus terrae NRRL B-30644, Strains from a Poultry Environment that Produce Tridecaptin A and Paenicidins.</title>
        <authorList>
            <person name="van Belkum M.J."/>
            <person name="Lohans C.T."/>
            <person name="Vederas J.C."/>
        </authorList>
    </citation>
    <scope>NUCLEOTIDE SEQUENCE [LARGE SCALE GENOMIC DNA]</scope>
    <source>
        <strain evidence="11 12">NRRL B-30644</strain>
    </source>
</reference>
<feature type="domain" description="Spore germination protein N-terminal" evidence="10">
    <location>
        <begin position="22"/>
        <end position="191"/>
    </location>
</feature>
<accession>A0A0D7WYX6</accession>
<dbReference type="Gene3D" id="3.30.300.210">
    <property type="entry name" value="Nutrient germinant receptor protein C, domain 3"/>
    <property type="match status" value="1"/>
</dbReference>
<dbReference type="RefSeq" id="WP_044647302.1">
    <property type="nucleotide sequence ID" value="NZ_JTHP01000036.1"/>
</dbReference>
<dbReference type="PROSITE" id="PS51257">
    <property type="entry name" value="PROKAR_LIPOPROTEIN"/>
    <property type="match status" value="1"/>
</dbReference>
<evidence type="ECO:0000256" key="7">
    <source>
        <dbReference type="ARBA" id="ARBA00023288"/>
    </source>
</evidence>
<comment type="caution">
    <text evidence="11">The sequence shown here is derived from an EMBL/GenBank/DDBJ whole genome shotgun (WGS) entry which is preliminary data.</text>
</comment>
<dbReference type="InterPro" id="IPR008844">
    <property type="entry name" value="Spore_GerAC-like"/>
</dbReference>
<evidence type="ECO:0000256" key="5">
    <source>
        <dbReference type="ARBA" id="ARBA00023136"/>
    </source>
</evidence>
<dbReference type="Pfam" id="PF25198">
    <property type="entry name" value="Spore_GerAC_N"/>
    <property type="match status" value="1"/>
</dbReference>
<comment type="similarity">
    <text evidence="2">Belongs to the GerABKC lipoprotein family.</text>
</comment>
<name>A0A0D7WYX6_9BACL</name>
<dbReference type="Proteomes" id="UP000032534">
    <property type="component" value="Unassembled WGS sequence"/>
</dbReference>
<evidence type="ECO:0000259" key="9">
    <source>
        <dbReference type="Pfam" id="PF05504"/>
    </source>
</evidence>
<feature type="signal peptide" evidence="8">
    <location>
        <begin position="1"/>
        <end position="22"/>
    </location>
</feature>
<dbReference type="InterPro" id="IPR057336">
    <property type="entry name" value="GerAC_N"/>
</dbReference>
<keyword evidence="7" id="KW-0449">Lipoprotein</keyword>
<dbReference type="Pfam" id="PF05504">
    <property type="entry name" value="Spore_GerAC"/>
    <property type="match status" value="1"/>
</dbReference>
<feature type="domain" description="Spore germination GerAC-like C-terminal" evidence="9">
    <location>
        <begin position="201"/>
        <end position="370"/>
    </location>
</feature>
<keyword evidence="5" id="KW-0472">Membrane</keyword>
<gene>
    <name evidence="11" type="ORF">QD47_17315</name>
</gene>
<evidence type="ECO:0000256" key="1">
    <source>
        <dbReference type="ARBA" id="ARBA00004635"/>
    </source>
</evidence>
<proteinExistence type="inferred from homology"/>
<dbReference type="InterPro" id="IPR038501">
    <property type="entry name" value="Spore_GerAC_C_sf"/>
</dbReference>
<protein>
    <submittedName>
        <fullName evidence="11">Spore gernimation protein KC</fullName>
    </submittedName>
</protein>
<evidence type="ECO:0000256" key="6">
    <source>
        <dbReference type="ARBA" id="ARBA00023139"/>
    </source>
</evidence>
<feature type="chain" id="PRO_5038718494" evidence="8">
    <location>
        <begin position="23"/>
        <end position="373"/>
    </location>
</feature>
<evidence type="ECO:0000256" key="2">
    <source>
        <dbReference type="ARBA" id="ARBA00007886"/>
    </source>
</evidence>
<keyword evidence="12" id="KW-1185">Reference proteome</keyword>
<keyword evidence="6" id="KW-0564">Palmitate</keyword>
<dbReference type="EMBL" id="JTHP01000036">
    <property type="protein sequence ID" value="KJD44391.1"/>
    <property type="molecule type" value="Genomic_DNA"/>
</dbReference>
<evidence type="ECO:0000256" key="3">
    <source>
        <dbReference type="ARBA" id="ARBA00022544"/>
    </source>
</evidence>
<keyword evidence="3" id="KW-0309">Germination</keyword>
<dbReference type="PANTHER" id="PTHR35789">
    <property type="entry name" value="SPORE GERMINATION PROTEIN B3"/>
    <property type="match status" value="1"/>
</dbReference>
<comment type="subcellular location">
    <subcellularLocation>
        <location evidence="1">Membrane</location>
        <topology evidence="1">Lipid-anchor</topology>
    </subcellularLocation>
</comment>
<evidence type="ECO:0000256" key="4">
    <source>
        <dbReference type="ARBA" id="ARBA00022729"/>
    </source>
</evidence>
<dbReference type="GO" id="GO:0016020">
    <property type="term" value="C:membrane"/>
    <property type="evidence" value="ECO:0007669"/>
    <property type="project" value="UniProtKB-SubCell"/>
</dbReference>